<dbReference type="AlphaFoldDB" id="A0AAE0RTZ1"/>
<evidence type="ECO:0000313" key="1">
    <source>
        <dbReference type="EMBL" id="KAK3579612.1"/>
    </source>
</evidence>
<dbReference type="Proteomes" id="UP001195483">
    <property type="component" value="Unassembled WGS sequence"/>
</dbReference>
<proteinExistence type="predicted"/>
<accession>A0AAE0RTZ1</accession>
<reference evidence="1" key="2">
    <citation type="journal article" date="2021" name="Genome Biol. Evol.">
        <title>Developing a high-quality reference genome for a parasitic bivalve with doubly uniparental inheritance (Bivalvia: Unionida).</title>
        <authorList>
            <person name="Smith C.H."/>
        </authorList>
    </citation>
    <scope>NUCLEOTIDE SEQUENCE</scope>
    <source>
        <strain evidence="1">CHS0354</strain>
        <tissue evidence="1">Mantle</tissue>
    </source>
</reference>
<protein>
    <recommendedName>
        <fullName evidence="3">RNase H type-1 domain-containing protein</fullName>
    </recommendedName>
</protein>
<evidence type="ECO:0000313" key="2">
    <source>
        <dbReference type="Proteomes" id="UP001195483"/>
    </source>
</evidence>
<gene>
    <name evidence="1" type="ORF">CHS0354_016518</name>
</gene>
<organism evidence="1 2">
    <name type="scientific">Potamilus streckersoni</name>
    <dbReference type="NCBI Taxonomy" id="2493646"/>
    <lineage>
        <taxon>Eukaryota</taxon>
        <taxon>Metazoa</taxon>
        <taxon>Spiralia</taxon>
        <taxon>Lophotrochozoa</taxon>
        <taxon>Mollusca</taxon>
        <taxon>Bivalvia</taxon>
        <taxon>Autobranchia</taxon>
        <taxon>Heteroconchia</taxon>
        <taxon>Palaeoheterodonta</taxon>
        <taxon>Unionida</taxon>
        <taxon>Unionoidea</taxon>
        <taxon>Unionidae</taxon>
        <taxon>Ambleminae</taxon>
        <taxon>Lampsilini</taxon>
        <taxon>Potamilus</taxon>
    </lineage>
</organism>
<reference evidence="1" key="3">
    <citation type="submission" date="2023-05" db="EMBL/GenBank/DDBJ databases">
        <authorList>
            <person name="Smith C.H."/>
        </authorList>
    </citation>
    <scope>NUCLEOTIDE SEQUENCE</scope>
    <source>
        <strain evidence="1">CHS0354</strain>
        <tissue evidence="1">Mantle</tissue>
    </source>
</reference>
<dbReference type="Gene3D" id="3.30.420.10">
    <property type="entry name" value="Ribonuclease H-like superfamily/Ribonuclease H"/>
    <property type="match status" value="1"/>
</dbReference>
<dbReference type="EMBL" id="JAEAOA010001019">
    <property type="protein sequence ID" value="KAK3579612.1"/>
    <property type="molecule type" value="Genomic_DNA"/>
</dbReference>
<evidence type="ECO:0008006" key="3">
    <source>
        <dbReference type="Google" id="ProtNLM"/>
    </source>
</evidence>
<dbReference type="InterPro" id="IPR012337">
    <property type="entry name" value="RNaseH-like_sf"/>
</dbReference>
<dbReference type="SUPFAM" id="SSF53098">
    <property type="entry name" value="Ribonuclease H-like"/>
    <property type="match status" value="1"/>
</dbReference>
<comment type="caution">
    <text evidence="1">The sequence shown here is derived from an EMBL/GenBank/DDBJ whole genome shotgun (WGS) entry which is preliminary data.</text>
</comment>
<dbReference type="InterPro" id="IPR036397">
    <property type="entry name" value="RNaseH_sf"/>
</dbReference>
<reference evidence="1" key="1">
    <citation type="journal article" date="2021" name="Genome Biol. Evol.">
        <title>A High-Quality Reference Genome for a Parasitic Bivalve with Doubly Uniparental Inheritance (Bivalvia: Unionida).</title>
        <authorList>
            <person name="Smith C.H."/>
        </authorList>
    </citation>
    <scope>NUCLEOTIDE SEQUENCE</scope>
    <source>
        <strain evidence="1">CHS0354</strain>
    </source>
</reference>
<sequence length="201" mass="22535">MKFTLPTNTPSPRNISAAMNVGLLQEELNIATLKFEQRLIIELAPGRNRTPNINLQVKQIDHKKNDPWEILAGVRSLHEEDHIWICLAGNAPNSISIFIPSRTVIIRQFLPDRTHSGTLAYLSSATVDQGPPRPRYLIITDSFSVLTSMETGQSKSRPNLLQQTLLILQELGSNQIQVEFLWGPSHINLPGNDKADMEPKL</sequence>
<keyword evidence="2" id="KW-1185">Reference proteome</keyword>
<name>A0AAE0RTZ1_9BIVA</name>
<dbReference type="GO" id="GO:0003676">
    <property type="term" value="F:nucleic acid binding"/>
    <property type="evidence" value="ECO:0007669"/>
    <property type="project" value="InterPro"/>
</dbReference>